<dbReference type="Pfam" id="PF00812">
    <property type="entry name" value="Ephrin"/>
    <property type="match status" value="1"/>
</dbReference>
<dbReference type="PROSITE" id="PS51551">
    <property type="entry name" value="EPHRIN_RBD_2"/>
    <property type="match status" value="1"/>
</dbReference>
<dbReference type="InterPro" id="IPR001799">
    <property type="entry name" value="Ephrin_RBD"/>
</dbReference>
<protein>
    <submittedName>
        <fullName evidence="3">Ephrin-B2</fullName>
    </submittedName>
</protein>
<comment type="similarity">
    <text evidence="1">Belongs to the ephrin family.</text>
</comment>
<dbReference type="AlphaFoldDB" id="G3INB8"/>
<reference evidence="4" key="1">
    <citation type="journal article" date="2011" name="Nat. Biotechnol.">
        <title>The genomic sequence of the Chinese hamster ovary (CHO)-K1 cell line.</title>
        <authorList>
            <person name="Xu X."/>
            <person name="Nagarajan H."/>
            <person name="Lewis N.E."/>
            <person name="Pan S."/>
            <person name="Cai Z."/>
            <person name="Liu X."/>
            <person name="Chen W."/>
            <person name="Xie M."/>
            <person name="Wang W."/>
            <person name="Hammond S."/>
            <person name="Andersen M.R."/>
            <person name="Neff N."/>
            <person name="Passarelli B."/>
            <person name="Koh W."/>
            <person name="Fan H.C."/>
            <person name="Wang J."/>
            <person name="Gui Y."/>
            <person name="Lee K.H."/>
            <person name="Betenbaugh M.J."/>
            <person name="Quake S.R."/>
            <person name="Famili I."/>
            <person name="Palsson B.O."/>
            <person name="Wang J."/>
        </authorList>
    </citation>
    <scope>NUCLEOTIDE SEQUENCE [LARGE SCALE GENOMIC DNA]</scope>
    <source>
        <strain evidence="4">CHO K1 cell line</strain>
    </source>
</reference>
<organism evidence="3 4">
    <name type="scientific">Cricetulus griseus</name>
    <name type="common">Chinese hamster</name>
    <name type="synonym">Cricetulus barabensis griseus</name>
    <dbReference type="NCBI Taxonomy" id="10029"/>
    <lineage>
        <taxon>Eukaryota</taxon>
        <taxon>Metazoa</taxon>
        <taxon>Chordata</taxon>
        <taxon>Craniata</taxon>
        <taxon>Vertebrata</taxon>
        <taxon>Euteleostomi</taxon>
        <taxon>Mammalia</taxon>
        <taxon>Eutheria</taxon>
        <taxon>Euarchontoglires</taxon>
        <taxon>Glires</taxon>
        <taxon>Rodentia</taxon>
        <taxon>Myomorpha</taxon>
        <taxon>Muroidea</taxon>
        <taxon>Cricetidae</taxon>
        <taxon>Cricetinae</taxon>
        <taxon>Cricetulus</taxon>
    </lineage>
</organism>
<dbReference type="GO" id="GO:0016020">
    <property type="term" value="C:membrane"/>
    <property type="evidence" value="ECO:0007669"/>
    <property type="project" value="InterPro"/>
</dbReference>
<dbReference type="Proteomes" id="UP000001075">
    <property type="component" value="Unassembled WGS sequence"/>
</dbReference>
<dbReference type="SUPFAM" id="SSF49503">
    <property type="entry name" value="Cupredoxins"/>
    <property type="match status" value="1"/>
</dbReference>
<evidence type="ECO:0000313" key="3">
    <source>
        <dbReference type="EMBL" id="EGW14504.1"/>
    </source>
</evidence>
<gene>
    <name evidence="3" type="ORF">I79_025433</name>
</gene>
<comment type="caution">
    <text evidence="1">Lacks conserved residue(s) required for the propagation of feature annotation.</text>
</comment>
<evidence type="ECO:0000256" key="1">
    <source>
        <dbReference type="PROSITE-ProRule" id="PRU00884"/>
    </source>
</evidence>
<sequence length="70" mass="7927">MSTGNSPLPGTFASSHTVLMKMIAVLGCNFKKNTPLLNCNREEQDVKFTIMFQEFSHNLWGAESQKNKDY</sequence>
<dbReference type="STRING" id="10029.G3INB8"/>
<name>G3INB8_CRIGR</name>
<proteinExistence type="inferred from homology"/>
<dbReference type="InParanoid" id="G3INB8"/>
<accession>G3INB8</accession>
<dbReference type="InterPro" id="IPR008972">
    <property type="entry name" value="Cupredoxin"/>
</dbReference>
<evidence type="ECO:0000313" key="4">
    <source>
        <dbReference type="Proteomes" id="UP000001075"/>
    </source>
</evidence>
<feature type="domain" description="Ephrin RBD" evidence="2">
    <location>
        <begin position="1"/>
        <end position="70"/>
    </location>
</feature>
<evidence type="ECO:0000259" key="2">
    <source>
        <dbReference type="PROSITE" id="PS51551"/>
    </source>
</evidence>
<dbReference type="EMBL" id="JH005701">
    <property type="protein sequence ID" value="EGW14504.1"/>
    <property type="molecule type" value="Genomic_DNA"/>
</dbReference>
<dbReference type="Gene3D" id="2.60.40.420">
    <property type="entry name" value="Cupredoxins - blue copper proteins"/>
    <property type="match status" value="1"/>
</dbReference>